<sequence length="114" mass="12869">MKAHRRRFCFCVLFLKISNRQKDRHILYTPHRTASRRVVYVSGNFTVARPTMAVSPLAVLLPPLLAFVVSLLYLLRSAKNKKKPGSPHDGRQSRRLPPSPGRGLPLIGHLHLLG</sequence>
<gene>
    <name evidence="3" type="ORF">BRADI_2g07603v3</name>
</gene>
<protein>
    <submittedName>
        <fullName evidence="3 4">Uncharacterized protein</fullName>
    </submittedName>
</protein>
<dbReference type="EnsemblPlants" id="PNT70201">
    <property type="protein sequence ID" value="PNT70201"/>
    <property type="gene ID" value="BRADI_2g07603v3"/>
</dbReference>
<keyword evidence="2" id="KW-1133">Transmembrane helix</keyword>
<evidence type="ECO:0000256" key="2">
    <source>
        <dbReference type="SAM" id="Phobius"/>
    </source>
</evidence>
<reference evidence="4" key="3">
    <citation type="submission" date="2018-08" db="UniProtKB">
        <authorList>
            <consortium name="EnsemblPlants"/>
        </authorList>
    </citation>
    <scope>IDENTIFICATION</scope>
    <source>
        <strain evidence="4">cv. Bd21</strain>
    </source>
</reference>
<reference evidence="3 4" key="1">
    <citation type="journal article" date="2010" name="Nature">
        <title>Genome sequencing and analysis of the model grass Brachypodium distachyon.</title>
        <authorList>
            <consortium name="International Brachypodium Initiative"/>
        </authorList>
    </citation>
    <scope>NUCLEOTIDE SEQUENCE [LARGE SCALE GENOMIC DNA]</scope>
    <source>
        <strain evidence="3 4">Bd21</strain>
    </source>
</reference>
<keyword evidence="2" id="KW-0472">Membrane</keyword>
<accession>A0A2K2D7E3</accession>
<evidence type="ECO:0000313" key="3">
    <source>
        <dbReference type="EMBL" id="PNT70201.1"/>
    </source>
</evidence>
<keyword evidence="2" id="KW-0812">Transmembrane</keyword>
<feature type="transmembrane region" description="Helical" evidence="2">
    <location>
        <begin position="53"/>
        <end position="75"/>
    </location>
</feature>
<keyword evidence="5" id="KW-1185">Reference proteome</keyword>
<evidence type="ECO:0000313" key="5">
    <source>
        <dbReference type="Proteomes" id="UP000008810"/>
    </source>
</evidence>
<dbReference type="AlphaFoldDB" id="A0A2K2D7E3"/>
<dbReference type="EMBL" id="CM000881">
    <property type="protein sequence ID" value="PNT70201.1"/>
    <property type="molecule type" value="Genomic_DNA"/>
</dbReference>
<reference evidence="3" key="2">
    <citation type="submission" date="2017-06" db="EMBL/GenBank/DDBJ databases">
        <title>WGS assembly of Brachypodium distachyon.</title>
        <authorList>
            <consortium name="The International Brachypodium Initiative"/>
            <person name="Lucas S."/>
            <person name="Harmon-Smith M."/>
            <person name="Lail K."/>
            <person name="Tice H."/>
            <person name="Grimwood J."/>
            <person name="Bruce D."/>
            <person name="Barry K."/>
            <person name="Shu S."/>
            <person name="Lindquist E."/>
            <person name="Wang M."/>
            <person name="Pitluck S."/>
            <person name="Vogel J.P."/>
            <person name="Garvin D.F."/>
            <person name="Mockler T.C."/>
            <person name="Schmutz J."/>
            <person name="Rokhsar D."/>
            <person name="Bevan M.W."/>
        </authorList>
    </citation>
    <scope>NUCLEOTIDE SEQUENCE</scope>
    <source>
        <strain evidence="3">Bd21</strain>
    </source>
</reference>
<dbReference type="InParanoid" id="A0A2K2D7E3"/>
<organism evidence="3">
    <name type="scientific">Brachypodium distachyon</name>
    <name type="common">Purple false brome</name>
    <name type="synonym">Trachynia distachya</name>
    <dbReference type="NCBI Taxonomy" id="15368"/>
    <lineage>
        <taxon>Eukaryota</taxon>
        <taxon>Viridiplantae</taxon>
        <taxon>Streptophyta</taxon>
        <taxon>Embryophyta</taxon>
        <taxon>Tracheophyta</taxon>
        <taxon>Spermatophyta</taxon>
        <taxon>Magnoliopsida</taxon>
        <taxon>Liliopsida</taxon>
        <taxon>Poales</taxon>
        <taxon>Poaceae</taxon>
        <taxon>BOP clade</taxon>
        <taxon>Pooideae</taxon>
        <taxon>Stipodae</taxon>
        <taxon>Brachypodieae</taxon>
        <taxon>Brachypodium</taxon>
    </lineage>
</organism>
<evidence type="ECO:0000256" key="1">
    <source>
        <dbReference type="SAM" id="MobiDB-lite"/>
    </source>
</evidence>
<evidence type="ECO:0000313" key="4">
    <source>
        <dbReference type="EnsemblPlants" id="PNT70201"/>
    </source>
</evidence>
<name>A0A2K2D7E3_BRADI</name>
<feature type="region of interest" description="Disordered" evidence="1">
    <location>
        <begin position="80"/>
        <end position="104"/>
    </location>
</feature>
<proteinExistence type="predicted"/>
<dbReference type="Proteomes" id="UP000008810">
    <property type="component" value="Chromosome 2"/>
</dbReference>
<dbReference type="Gramene" id="PNT70201">
    <property type="protein sequence ID" value="PNT70201"/>
    <property type="gene ID" value="BRADI_2g07603v3"/>
</dbReference>